<keyword evidence="2" id="KW-0808">Transferase</keyword>
<comment type="caution">
    <text evidence="2">The sequence shown here is derived from an EMBL/GenBank/DDBJ whole genome shotgun (WGS) entry which is preliminary data.</text>
</comment>
<keyword evidence="3" id="KW-1185">Reference proteome</keyword>
<keyword evidence="2" id="KW-0548">Nucleotidyltransferase</keyword>
<feature type="domain" description="GGDEF" evidence="1">
    <location>
        <begin position="1"/>
        <end position="168"/>
    </location>
</feature>
<dbReference type="InterPro" id="IPR000160">
    <property type="entry name" value="GGDEF_dom"/>
</dbReference>
<dbReference type="InterPro" id="IPR043128">
    <property type="entry name" value="Rev_trsase/Diguanyl_cyclase"/>
</dbReference>
<accession>A0ABT0LCJ3</accession>
<dbReference type="GO" id="GO:0052621">
    <property type="term" value="F:diguanylate cyclase activity"/>
    <property type="evidence" value="ECO:0007669"/>
    <property type="project" value="UniProtKB-EC"/>
</dbReference>
<sequence>MELIMIYDFHQSDVRDPETGIYNHTYFMESFHHEWKRHIKENQGLMLLYLCPNIHETVTQPYLLKSLISHVQSTLRNSDLFGRLDPHRFAIAVFSVTPAVTQVIINRIENTIMDFNHEFSQQHSTHIDFSLAACICKPNNTLRIESLFEKIEQVSNEINCSTNKVTVITQL</sequence>
<protein>
    <submittedName>
        <fullName evidence="2">Diguanylate cyclase</fullName>
        <ecNumber evidence="2">2.7.7.65</ecNumber>
    </submittedName>
</protein>
<reference evidence="2 3" key="1">
    <citation type="submission" date="2022-01" db="EMBL/GenBank/DDBJ databases">
        <title>Whole genome-based taxonomy of the Shewanellaceae.</title>
        <authorList>
            <person name="Martin-Rodriguez A.J."/>
        </authorList>
    </citation>
    <scope>NUCLEOTIDE SEQUENCE [LARGE SCALE GENOMIC DNA]</scope>
    <source>
        <strain evidence="2 3">DSM 17177</strain>
    </source>
</reference>
<proteinExistence type="predicted"/>
<dbReference type="Proteomes" id="UP001203423">
    <property type="component" value="Unassembled WGS sequence"/>
</dbReference>
<dbReference type="SMART" id="SM00267">
    <property type="entry name" value="GGDEF"/>
    <property type="match status" value="1"/>
</dbReference>
<dbReference type="EMBL" id="JAKIKS010000047">
    <property type="protein sequence ID" value="MCL1125398.1"/>
    <property type="molecule type" value="Genomic_DNA"/>
</dbReference>
<evidence type="ECO:0000259" key="1">
    <source>
        <dbReference type="SMART" id="SM00267"/>
    </source>
</evidence>
<gene>
    <name evidence="2" type="ORF">L2764_13145</name>
</gene>
<evidence type="ECO:0000313" key="2">
    <source>
        <dbReference type="EMBL" id="MCL1125398.1"/>
    </source>
</evidence>
<organism evidence="2 3">
    <name type="scientific">Shewanella surugensis</name>
    <dbReference type="NCBI Taxonomy" id="212020"/>
    <lineage>
        <taxon>Bacteria</taxon>
        <taxon>Pseudomonadati</taxon>
        <taxon>Pseudomonadota</taxon>
        <taxon>Gammaproteobacteria</taxon>
        <taxon>Alteromonadales</taxon>
        <taxon>Shewanellaceae</taxon>
        <taxon>Shewanella</taxon>
    </lineage>
</organism>
<evidence type="ECO:0000313" key="3">
    <source>
        <dbReference type="Proteomes" id="UP001203423"/>
    </source>
</evidence>
<dbReference type="Gene3D" id="3.30.70.270">
    <property type="match status" value="1"/>
</dbReference>
<dbReference type="EC" id="2.7.7.65" evidence="2"/>
<dbReference type="SUPFAM" id="SSF55073">
    <property type="entry name" value="Nucleotide cyclase"/>
    <property type="match status" value="1"/>
</dbReference>
<dbReference type="Pfam" id="PF00990">
    <property type="entry name" value="GGDEF"/>
    <property type="match status" value="1"/>
</dbReference>
<dbReference type="RefSeq" id="WP_248940711.1">
    <property type="nucleotide sequence ID" value="NZ_JAKIKS010000047.1"/>
</dbReference>
<name>A0ABT0LCJ3_9GAMM</name>
<dbReference type="InterPro" id="IPR029787">
    <property type="entry name" value="Nucleotide_cyclase"/>
</dbReference>